<organism evidence="3 4">
    <name type="scientific">Mollisia scopiformis</name>
    <name type="common">Conifer needle endophyte fungus</name>
    <name type="synonym">Phialocephala scopiformis</name>
    <dbReference type="NCBI Taxonomy" id="149040"/>
    <lineage>
        <taxon>Eukaryota</taxon>
        <taxon>Fungi</taxon>
        <taxon>Dikarya</taxon>
        <taxon>Ascomycota</taxon>
        <taxon>Pezizomycotina</taxon>
        <taxon>Leotiomycetes</taxon>
        <taxon>Helotiales</taxon>
        <taxon>Mollisiaceae</taxon>
        <taxon>Mollisia</taxon>
    </lineage>
</organism>
<dbReference type="AlphaFoldDB" id="A0A194XA13"/>
<keyword evidence="4" id="KW-1185">Reference proteome</keyword>
<gene>
    <name evidence="3" type="ORF">LY89DRAFT_734002</name>
</gene>
<evidence type="ECO:0000313" key="3">
    <source>
        <dbReference type="EMBL" id="KUJ17008.1"/>
    </source>
</evidence>
<dbReference type="PROSITE" id="PS50404">
    <property type="entry name" value="GST_NTER"/>
    <property type="match status" value="1"/>
</dbReference>
<dbReference type="SFLD" id="SFLDS00019">
    <property type="entry name" value="Glutathione_Transferase_(cytos"/>
    <property type="match status" value="1"/>
</dbReference>
<dbReference type="PROSITE" id="PS50405">
    <property type="entry name" value="GST_CTER"/>
    <property type="match status" value="1"/>
</dbReference>
<dbReference type="InParanoid" id="A0A194XA13"/>
<dbReference type="PANTHER" id="PTHR43968:SF8">
    <property type="entry name" value="S-TRANSFERASE, PUTATIVE (AFU_ORTHOLOGUE AFUA_2G00590)-RELATED"/>
    <property type="match status" value="1"/>
</dbReference>
<dbReference type="PANTHER" id="PTHR43968">
    <property type="match status" value="1"/>
</dbReference>
<dbReference type="OrthoDB" id="202840at2759"/>
<dbReference type="CDD" id="cd00299">
    <property type="entry name" value="GST_C_family"/>
    <property type="match status" value="1"/>
</dbReference>
<dbReference type="SUPFAM" id="SSF47616">
    <property type="entry name" value="GST C-terminal domain-like"/>
    <property type="match status" value="1"/>
</dbReference>
<name>A0A194XA13_MOLSC</name>
<dbReference type="InterPro" id="IPR036249">
    <property type="entry name" value="Thioredoxin-like_sf"/>
</dbReference>
<feature type="domain" description="GST N-terminal" evidence="1">
    <location>
        <begin position="6"/>
        <end position="85"/>
    </location>
</feature>
<dbReference type="InterPro" id="IPR004045">
    <property type="entry name" value="Glutathione_S-Trfase_N"/>
</dbReference>
<sequence length="238" mass="26536">MGSTSPSIILYTNHNCPWAHRAHIALAELSLPFTEEIIDLSVPRTAEYLKVNPRGLVPSINYNGAIITESAIVSQFLADAHPSHLVKKSDEEGGALQRARISYFVDAYFSKVNSNFYPILKAQSEQEKEVEAQKFVDAVVKELEPQLQNAGPFFGGSSKLTLAEVLTGSFLLRALTIPKYEHLNLFPKSFLPNLEAKAPAFWKWAHAVIQEKSVNHIYDEQGVAERTAERVKKMIASK</sequence>
<dbReference type="Pfam" id="PF13409">
    <property type="entry name" value="GST_N_2"/>
    <property type="match status" value="1"/>
</dbReference>
<dbReference type="Gene3D" id="3.40.30.10">
    <property type="entry name" value="Glutaredoxin"/>
    <property type="match status" value="1"/>
</dbReference>
<evidence type="ECO:0000313" key="4">
    <source>
        <dbReference type="Proteomes" id="UP000070700"/>
    </source>
</evidence>
<dbReference type="InterPro" id="IPR036282">
    <property type="entry name" value="Glutathione-S-Trfase_C_sf"/>
</dbReference>
<dbReference type="InterPro" id="IPR050983">
    <property type="entry name" value="GST_Omega/HSP26"/>
</dbReference>
<dbReference type="STRING" id="149040.A0A194XA13"/>
<dbReference type="SFLD" id="SFLDG00358">
    <property type="entry name" value="Main_(cytGST)"/>
    <property type="match status" value="1"/>
</dbReference>
<dbReference type="GeneID" id="28829590"/>
<dbReference type="EMBL" id="KQ947415">
    <property type="protein sequence ID" value="KUJ17008.1"/>
    <property type="molecule type" value="Genomic_DNA"/>
</dbReference>
<dbReference type="CDD" id="cd00570">
    <property type="entry name" value="GST_N_family"/>
    <property type="match status" value="1"/>
</dbReference>
<evidence type="ECO:0000259" key="2">
    <source>
        <dbReference type="PROSITE" id="PS50405"/>
    </source>
</evidence>
<dbReference type="GO" id="GO:0005737">
    <property type="term" value="C:cytoplasm"/>
    <property type="evidence" value="ECO:0007669"/>
    <property type="project" value="TreeGrafter"/>
</dbReference>
<proteinExistence type="predicted"/>
<dbReference type="Gene3D" id="1.20.1050.10">
    <property type="match status" value="1"/>
</dbReference>
<dbReference type="InterPro" id="IPR010987">
    <property type="entry name" value="Glutathione-S-Trfase_C-like"/>
</dbReference>
<feature type="domain" description="GST C-terminal" evidence="2">
    <location>
        <begin position="94"/>
        <end position="234"/>
    </location>
</feature>
<dbReference type="SUPFAM" id="SSF52833">
    <property type="entry name" value="Thioredoxin-like"/>
    <property type="match status" value="1"/>
</dbReference>
<accession>A0A194XA13</accession>
<protein>
    <submittedName>
        <fullName evidence="3">Thioredoxin-like protein</fullName>
    </submittedName>
</protein>
<dbReference type="RefSeq" id="XP_018071363.1">
    <property type="nucleotide sequence ID" value="XM_018219864.1"/>
</dbReference>
<dbReference type="Proteomes" id="UP000070700">
    <property type="component" value="Unassembled WGS sequence"/>
</dbReference>
<dbReference type="KEGG" id="psco:LY89DRAFT_734002"/>
<dbReference type="InterPro" id="IPR040079">
    <property type="entry name" value="Glutathione_S-Trfase"/>
</dbReference>
<reference evidence="3 4" key="1">
    <citation type="submission" date="2015-10" db="EMBL/GenBank/DDBJ databases">
        <title>Full genome of DAOMC 229536 Phialocephala scopiformis, a fungal endophyte of spruce producing the potent anti-insectan compound rugulosin.</title>
        <authorList>
            <consortium name="DOE Joint Genome Institute"/>
            <person name="Walker A.K."/>
            <person name="Frasz S.L."/>
            <person name="Seifert K.A."/>
            <person name="Miller J.D."/>
            <person name="Mondo S.J."/>
            <person name="Labutti K."/>
            <person name="Lipzen A."/>
            <person name="Dockter R."/>
            <person name="Kennedy M."/>
            <person name="Grigoriev I.V."/>
            <person name="Spatafora J.W."/>
        </authorList>
    </citation>
    <scope>NUCLEOTIDE SEQUENCE [LARGE SCALE GENOMIC DNA]</scope>
    <source>
        <strain evidence="3 4">CBS 120377</strain>
    </source>
</reference>
<evidence type="ECO:0000259" key="1">
    <source>
        <dbReference type="PROSITE" id="PS50404"/>
    </source>
</evidence>